<evidence type="ECO:0000256" key="1">
    <source>
        <dbReference type="SAM" id="SignalP"/>
    </source>
</evidence>
<feature type="chain" id="PRO_5043339831" evidence="1">
    <location>
        <begin position="26"/>
        <end position="136"/>
    </location>
</feature>
<organism evidence="2 3">
    <name type="scientific">Favolaschia claudopus</name>
    <dbReference type="NCBI Taxonomy" id="2862362"/>
    <lineage>
        <taxon>Eukaryota</taxon>
        <taxon>Fungi</taxon>
        <taxon>Dikarya</taxon>
        <taxon>Basidiomycota</taxon>
        <taxon>Agaricomycotina</taxon>
        <taxon>Agaricomycetes</taxon>
        <taxon>Agaricomycetidae</taxon>
        <taxon>Agaricales</taxon>
        <taxon>Marasmiineae</taxon>
        <taxon>Mycenaceae</taxon>
        <taxon>Favolaschia</taxon>
    </lineage>
</organism>
<proteinExistence type="predicted"/>
<gene>
    <name evidence="2" type="ORF">R3P38DRAFT_3613844</name>
</gene>
<comment type="caution">
    <text evidence="2">The sequence shown here is derived from an EMBL/GenBank/DDBJ whole genome shotgun (WGS) entry which is preliminary data.</text>
</comment>
<dbReference type="EMBL" id="JAWWNJ010000085">
    <property type="protein sequence ID" value="KAK7001039.1"/>
    <property type="molecule type" value="Genomic_DNA"/>
</dbReference>
<keyword evidence="1" id="KW-0732">Signal</keyword>
<dbReference type="AlphaFoldDB" id="A0AAW0A4P4"/>
<protein>
    <submittedName>
        <fullName evidence="2">Uncharacterized protein</fullName>
    </submittedName>
</protein>
<keyword evidence="3" id="KW-1185">Reference proteome</keyword>
<dbReference type="Proteomes" id="UP001362999">
    <property type="component" value="Unassembled WGS sequence"/>
</dbReference>
<reference evidence="2 3" key="1">
    <citation type="journal article" date="2024" name="J Genomics">
        <title>Draft genome sequencing and assembly of Favolaschia claudopus CIRM-BRFM 2984 isolated from oak limbs.</title>
        <authorList>
            <person name="Navarro D."/>
            <person name="Drula E."/>
            <person name="Chaduli D."/>
            <person name="Cazenave R."/>
            <person name="Ahrendt S."/>
            <person name="Wang J."/>
            <person name="Lipzen A."/>
            <person name="Daum C."/>
            <person name="Barry K."/>
            <person name="Grigoriev I.V."/>
            <person name="Favel A."/>
            <person name="Rosso M.N."/>
            <person name="Martin F."/>
        </authorList>
    </citation>
    <scope>NUCLEOTIDE SEQUENCE [LARGE SCALE GENOMIC DNA]</scope>
    <source>
        <strain evidence="2 3">CIRM-BRFM 2984</strain>
    </source>
</reference>
<sequence>MPVNLLFVIFSVTSPLFIFVNSTLSSPHVSIIIRARSSTPFPLEGVAAGTPDPLSISSLTECSYQDLAGMIPAAVEISSVPSTIMQPAGLSALLLDWSAMQTSTILELYIQIVTQLYSRQSNGVQCQCKHCKGLGS</sequence>
<accession>A0AAW0A4P4</accession>
<feature type="signal peptide" evidence="1">
    <location>
        <begin position="1"/>
        <end position="25"/>
    </location>
</feature>
<name>A0AAW0A4P4_9AGAR</name>
<evidence type="ECO:0000313" key="2">
    <source>
        <dbReference type="EMBL" id="KAK7001039.1"/>
    </source>
</evidence>
<evidence type="ECO:0000313" key="3">
    <source>
        <dbReference type="Proteomes" id="UP001362999"/>
    </source>
</evidence>